<gene>
    <name evidence="1" type="ORF">NDU88_001547</name>
</gene>
<proteinExistence type="predicted"/>
<accession>A0AAV7LD46</accession>
<dbReference type="AlphaFoldDB" id="A0AAV7LD46"/>
<name>A0AAV7LD46_PLEWA</name>
<sequence length="85" mass="9173">MKMKLATSLFRFLPPLLLVVGVLPFLRALRAESIVPFSALGNPDIRVPEVVSGVPVALGTGQVVVLAAEAEHRSQLCVVRSRVIR</sequence>
<reference evidence="1" key="1">
    <citation type="journal article" date="2022" name="bioRxiv">
        <title>Sequencing and chromosome-scale assembly of the giantPleurodeles waltlgenome.</title>
        <authorList>
            <person name="Brown T."/>
            <person name="Elewa A."/>
            <person name="Iarovenko S."/>
            <person name="Subramanian E."/>
            <person name="Araus A.J."/>
            <person name="Petzold A."/>
            <person name="Susuki M."/>
            <person name="Suzuki K.-i.T."/>
            <person name="Hayashi T."/>
            <person name="Toyoda A."/>
            <person name="Oliveira C."/>
            <person name="Osipova E."/>
            <person name="Leigh N.D."/>
            <person name="Simon A."/>
            <person name="Yun M.H."/>
        </authorList>
    </citation>
    <scope>NUCLEOTIDE SEQUENCE</scope>
    <source>
        <strain evidence="1">20211129_DDA</strain>
        <tissue evidence="1">Liver</tissue>
    </source>
</reference>
<evidence type="ECO:0000313" key="2">
    <source>
        <dbReference type="Proteomes" id="UP001066276"/>
    </source>
</evidence>
<dbReference type="EMBL" id="JANPWB010000015">
    <property type="protein sequence ID" value="KAJ1088390.1"/>
    <property type="molecule type" value="Genomic_DNA"/>
</dbReference>
<protein>
    <submittedName>
        <fullName evidence="1">Uncharacterized protein</fullName>
    </submittedName>
</protein>
<comment type="caution">
    <text evidence="1">The sequence shown here is derived from an EMBL/GenBank/DDBJ whole genome shotgun (WGS) entry which is preliminary data.</text>
</comment>
<dbReference type="Proteomes" id="UP001066276">
    <property type="component" value="Chromosome 11"/>
</dbReference>
<evidence type="ECO:0000313" key="1">
    <source>
        <dbReference type="EMBL" id="KAJ1088390.1"/>
    </source>
</evidence>
<organism evidence="1 2">
    <name type="scientific">Pleurodeles waltl</name>
    <name type="common">Iberian ribbed newt</name>
    <dbReference type="NCBI Taxonomy" id="8319"/>
    <lineage>
        <taxon>Eukaryota</taxon>
        <taxon>Metazoa</taxon>
        <taxon>Chordata</taxon>
        <taxon>Craniata</taxon>
        <taxon>Vertebrata</taxon>
        <taxon>Euteleostomi</taxon>
        <taxon>Amphibia</taxon>
        <taxon>Batrachia</taxon>
        <taxon>Caudata</taxon>
        <taxon>Salamandroidea</taxon>
        <taxon>Salamandridae</taxon>
        <taxon>Pleurodelinae</taxon>
        <taxon>Pleurodeles</taxon>
    </lineage>
</organism>
<keyword evidence="2" id="KW-1185">Reference proteome</keyword>